<accession>A0A4Y2G5F3</accession>
<evidence type="ECO:0000313" key="2">
    <source>
        <dbReference type="Proteomes" id="UP000499080"/>
    </source>
</evidence>
<organism evidence="1 2">
    <name type="scientific">Araneus ventricosus</name>
    <name type="common">Orbweaver spider</name>
    <name type="synonym">Epeira ventricosa</name>
    <dbReference type="NCBI Taxonomy" id="182803"/>
    <lineage>
        <taxon>Eukaryota</taxon>
        <taxon>Metazoa</taxon>
        <taxon>Ecdysozoa</taxon>
        <taxon>Arthropoda</taxon>
        <taxon>Chelicerata</taxon>
        <taxon>Arachnida</taxon>
        <taxon>Araneae</taxon>
        <taxon>Araneomorphae</taxon>
        <taxon>Entelegynae</taxon>
        <taxon>Araneoidea</taxon>
        <taxon>Araneidae</taxon>
        <taxon>Araneus</taxon>
    </lineage>
</organism>
<dbReference type="EMBL" id="BGPR01001229">
    <property type="protein sequence ID" value="GBM48823.1"/>
    <property type="molecule type" value="Genomic_DNA"/>
</dbReference>
<comment type="caution">
    <text evidence="1">The sequence shown here is derived from an EMBL/GenBank/DDBJ whole genome shotgun (WGS) entry which is preliminary data.</text>
</comment>
<protein>
    <submittedName>
        <fullName evidence="1">Uncharacterized protein</fullName>
    </submittedName>
</protein>
<dbReference type="Proteomes" id="UP000499080">
    <property type="component" value="Unassembled WGS sequence"/>
</dbReference>
<feature type="non-terminal residue" evidence="1">
    <location>
        <position position="211"/>
    </location>
</feature>
<gene>
    <name evidence="1" type="ORF">AVEN_18756_1</name>
</gene>
<proteinExistence type="predicted"/>
<evidence type="ECO:0000313" key="1">
    <source>
        <dbReference type="EMBL" id="GBM48823.1"/>
    </source>
</evidence>
<keyword evidence="2" id="KW-1185">Reference proteome</keyword>
<dbReference type="AlphaFoldDB" id="A0A4Y2G5F3"/>
<name>A0A4Y2G5F3_ARAVE</name>
<sequence length="211" mass="24875">MNHAIQEFASIFYLGYSSIFSTEEEEDFCYKISNYKELEYDHIFEAIETLGLMHHEKFINPVIEIFKNVETFASKKRFMCFMLSRCMKLSEVPTFFSFLIVCAFVREIMFRIWHDVECFTVAKMASKCLIAVFYRKYVDLFDKEKGFEEFASYCRKLNATVLKPCEEDSETDSLDGFLDLEEFTPPNTDEVVELLWSLKNIDDSDFVLTDS</sequence>
<reference evidence="1 2" key="1">
    <citation type="journal article" date="2019" name="Sci. Rep.">
        <title>Orb-weaving spider Araneus ventricosus genome elucidates the spidroin gene catalogue.</title>
        <authorList>
            <person name="Kono N."/>
            <person name="Nakamura H."/>
            <person name="Ohtoshi R."/>
            <person name="Moran D.A.P."/>
            <person name="Shinohara A."/>
            <person name="Yoshida Y."/>
            <person name="Fujiwara M."/>
            <person name="Mori M."/>
            <person name="Tomita M."/>
            <person name="Arakawa K."/>
        </authorList>
    </citation>
    <scope>NUCLEOTIDE SEQUENCE [LARGE SCALE GENOMIC DNA]</scope>
</reference>